<sequence>MITVFEKEGKTKDSELLFYLGHGSRICSAYVNCANLSLFNSSFLVT</sequence>
<dbReference type="EMBL" id="DF238840">
    <property type="protein sequence ID" value="GAF24862.1"/>
    <property type="molecule type" value="Genomic_DNA"/>
</dbReference>
<organism evidence="1">
    <name type="scientific">Moorella thermoacetica Y72</name>
    <dbReference type="NCBI Taxonomy" id="1325331"/>
    <lineage>
        <taxon>Bacteria</taxon>
        <taxon>Bacillati</taxon>
        <taxon>Bacillota</taxon>
        <taxon>Clostridia</taxon>
        <taxon>Neomoorellales</taxon>
        <taxon>Neomoorellaceae</taxon>
        <taxon>Neomoorella</taxon>
    </lineage>
</organism>
<dbReference type="Proteomes" id="UP000063718">
    <property type="component" value="Unassembled WGS sequence"/>
</dbReference>
<reference evidence="1" key="1">
    <citation type="journal article" date="2014" name="Gene">
        <title>Genome-guided analysis of transformation efficiency and carbon dioxide assimilation by Moorella thermoacetica Y72.</title>
        <authorList>
            <person name="Tsukahara K."/>
            <person name="Kita A."/>
            <person name="Nakashimada Y."/>
            <person name="Hoshino T."/>
            <person name="Murakami K."/>
        </authorList>
    </citation>
    <scope>NUCLEOTIDE SEQUENCE [LARGE SCALE GENOMIC DNA]</scope>
    <source>
        <strain evidence="1">Y72</strain>
    </source>
</reference>
<evidence type="ECO:0000313" key="1">
    <source>
        <dbReference type="EMBL" id="GAF24862.1"/>
    </source>
</evidence>
<accession>A0A0S6UB45</accession>
<protein>
    <submittedName>
        <fullName evidence="1">Recombinational DNA repair ATPase</fullName>
    </submittedName>
</protein>
<name>A0A0S6UB45_NEOTH</name>
<gene>
    <name evidence="1" type="ORF">MTY_0190</name>
</gene>
<dbReference type="AlphaFoldDB" id="A0A0S6UB45"/>
<proteinExistence type="predicted"/>